<comment type="function">
    <text evidence="5 6">Associates with the EF-Tu.GDP complex and induces the exchange of GDP to GTP. It remains bound to the aminoacyl-tRNA.EF-Tu.GTP complex up to the GTP hydrolysis stage on the ribosome.</text>
</comment>
<evidence type="ECO:0000259" key="8">
    <source>
        <dbReference type="Pfam" id="PF00889"/>
    </source>
</evidence>
<dbReference type="PANTHER" id="PTHR11741">
    <property type="entry name" value="ELONGATION FACTOR TS"/>
    <property type="match status" value="1"/>
</dbReference>
<evidence type="ECO:0000256" key="6">
    <source>
        <dbReference type="RuleBase" id="RU000642"/>
    </source>
</evidence>
<comment type="similarity">
    <text evidence="1 5 6">Belongs to the EF-Ts family.</text>
</comment>
<sequence>MPVITLDLVKELRGRTGIGIGKCKAALEEAAGDIELAIANLRKAGMTSATKKAGRETNEGLVGTAQTGDAIAMIEVNSETDFVARNERFLQFVHNMALEAAETKPVDLASFIQQKNSEEPTLSNDEVRAVVVQTLGENIQIGRCKVIERKKNCSYGVYSHMNGRIVVLVELEGSSDEEGLARDIGMHIAAEAPDYLSSDDVPAEVKAKEEDIARSQIKGKPENIMEKILIGKMKAFYDQACLLQQKFVKNSDVTVQQLVESRSKELGKPLKVLQFLRWEVGEEA</sequence>
<evidence type="ECO:0000256" key="3">
    <source>
        <dbReference type="ARBA" id="ARBA00022768"/>
    </source>
</evidence>
<dbReference type="CDD" id="cd14275">
    <property type="entry name" value="UBA_EF-Ts"/>
    <property type="match status" value="1"/>
</dbReference>
<dbReference type="Proteomes" id="UP000722121">
    <property type="component" value="Unassembled WGS sequence"/>
</dbReference>
<dbReference type="SUPFAM" id="SSF54713">
    <property type="entry name" value="Elongation factor Ts (EF-Ts), dimerisation domain"/>
    <property type="match status" value="2"/>
</dbReference>
<dbReference type="GO" id="GO:0003746">
    <property type="term" value="F:translation elongation factor activity"/>
    <property type="evidence" value="ECO:0007669"/>
    <property type="project" value="UniProtKB-KW"/>
</dbReference>
<dbReference type="PANTHER" id="PTHR11741:SF0">
    <property type="entry name" value="ELONGATION FACTOR TS, MITOCHONDRIAL"/>
    <property type="match status" value="1"/>
</dbReference>
<reference evidence="9 10" key="1">
    <citation type="submission" date="2021-02" db="EMBL/GenBank/DDBJ databases">
        <title>Activity-based single-cell genomes from oceanic crustal fluid captures similar information to metagenomic and metatranscriptomic surveys with orders of magnitude less sampling.</title>
        <authorList>
            <person name="D'Angelo T.S."/>
            <person name="Orcutt B.N."/>
        </authorList>
    </citation>
    <scope>NUCLEOTIDE SEQUENCE [LARGE SCALE GENOMIC DNA]</scope>
    <source>
        <strain evidence="9">AH-315-G07</strain>
    </source>
</reference>
<protein>
    <recommendedName>
        <fullName evidence="2 5">Elongation factor Ts</fullName>
        <shortName evidence="5">EF-Ts</shortName>
    </recommendedName>
</protein>
<name>A0ABS3ASF3_9BACT</name>
<evidence type="ECO:0000256" key="1">
    <source>
        <dbReference type="ARBA" id="ARBA00005532"/>
    </source>
</evidence>
<comment type="subcellular location">
    <subcellularLocation>
        <location evidence="5 7">Cytoplasm</location>
    </subcellularLocation>
</comment>
<dbReference type="InterPro" id="IPR009060">
    <property type="entry name" value="UBA-like_sf"/>
</dbReference>
<evidence type="ECO:0000256" key="2">
    <source>
        <dbReference type="ARBA" id="ARBA00016956"/>
    </source>
</evidence>
<keyword evidence="10" id="KW-1185">Reference proteome</keyword>
<evidence type="ECO:0000313" key="9">
    <source>
        <dbReference type="EMBL" id="MBN4066533.1"/>
    </source>
</evidence>
<dbReference type="HAMAP" id="MF_00050">
    <property type="entry name" value="EF_Ts"/>
    <property type="match status" value="1"/>
</dbReference>
<accession>A0ABS3ASF3</accession>
<organism evidence="9 10">
    <name type="scientific">Simkania negevensis</name>
    <dbReference type="NCBI Taxonomy" id="83561"/>
    <lineage>
        <taxon>Bacteria</taxon>
        <taxon>Pseudomonadati</taxon>
        <taxon>Chlamydiota</taxon>
        <taxon>Chlamydiia</taxon>
        <taxon>Parachlamydiales</taxon>
        <taxon>Simkaniaceae</taxon>
        <taxon>Simkania</taxon>
    </lineage>
</organism>
<comment type="caution">
    <text evidence="9">The sequence shown here is derived from an EMBL/GenBank/DDBJ whole genome shotgun (WGS) entry which is preliminary data.</text>
</comment>
<keyword evidence="5" id="KW-0963">Cytoplasm</keyword>
<dbReference type="EMBL" id="JAFITR010000005">
    <property type="protein sequence ID" value="MBN4066533.1"/>
    <property type="molecule type" value="Genomic_DNA"/>
</dbReference>
<dbReference type="Gene3D" id="3.30.479.20">
    <property type="entry name" value="Elongation factor Ts, dimerisation domain"/>
    <property type="match status" value="2"/>
</dbReference>
<evidence type="ECO:0000256" key="4">
    <source>
        <dbReference type="ARBA" id="ARBA00022917"/>
    </source>
</evidence>
<evidence type="ECO:0000256" key="5">
    <source>
        <dbReference type="HAMAP-Rule" id="MF_00050"/>
    </source>
</evidence>
<dbReference type="InterPro" id="IPR018101">
    <property type="entry name" value="Transl_elong_Ts_CS"/>
</dbReference>
<feature type="region of interest" description="Involved in Mg(2+) ion dislocation from EF-Tu" evidence="5">
    <location>
        <begin position="80"/>
        <end position="83"/>
    </location>
</feature>
<dbReference type="InterPro" id="IPR036402">
    <property type="entry name" value="EF-Ts_dimer_sf"/>
</dbReference>
<keyword evidence="3 5" id="KW-0251">Elongation factor</keyword>
<dbReference type="InterPro" id="IPR001816">
    <property type="entry name" value="Transl_elong_EFTs/EF1B"/>
</dbReference>
<proteinExistence type="inferred from homology"/>
<evidence type="ECO:0000256" key="7">
    <source>
        <dbReference type="RuleBase" id="RU000643"/>
    </source>
</evidence>
<dbReference type="NCBIfam" id="TIGR00116">
    <property type="entry name" value="tsf"/>
    <property type="match status" value="1"/>
</dbReference>
<keyword evidence="4 5" id="KW-0648">Protein biosynthesis</keyword>
<dbReference type="Gene3D" id="1.10.8.10">
    <property type="entry name" value="DNA helicase RuvA subunit, C-terminal domain"/>
    <property type="match status" value="1"/>
</dbReference>
<dbReference type="PROSITE" id="PS01127">
    <property type="entry name" value="EF_TS_2"/>
    <property type="match status" value="1"/>
</dbReference>
<evidence type="ECO:0000313" key="10">
    <source>
        <dbReference type="Proteomes" id="UP000722121"/>
    </source>
</evidence>
<dbReference type="InterPro" id="IPR014039">
    <property type="entry name" value="Transl_elong_EFTs/EF1B_dimer"/>
</dbReference>
<dbReference type="SUPFAM" id="SSF46934">
    <property type="entry name" value="UBA-like"/>
    <property type="match status" value="1"/>
</dbReference>
<dbReference type="Gene3D" id="1.10.286.20">
    <property type="match status" value="1"/>
</dbReference>
<gene>
    <name evidence="5" type="primary">tsf</name>
    <name evidence="9" type="ORF">JYU14_00415</name>
</gene>
<dbReference type="Pfam" id="PF00889">
    <property type="entry name" value="EF_TS"/>
    <property type="match status" value="1"/>
</dbReference>
<feature type="domain" description="Translation elongation factor EFTs/EF1B dimerisation" evidence="8">
    <location>
        <begin position="72"/>
        <end position="282"/>
    </location>
</feature>